<dbReference type="AlphaFoldDB" id="A0A5N0E9P7"/>
<gene>
    <name evidence="2" type="ORF">F3087_29025</name>
</gene>
<dbReference type="Proteomes" id="UP000323876">
    <property type="component" value="Unassembled WGS sequence"/>
</dbReference>
<evidence type="ECO:0000313" key="3">
    <source>
        <dbReference type="Proteomes" id="UP000323876"/>
    </source>
</evidence>
<dbReference type="Gene3D" id="3.40.50.1820">
    <property type="entry name" value="alpha/beta hydrolase"/>
    <property type="match status" value="1"/>
</dbReference>
<keyword evidence="2" id="KW-0378">Hydrolase</keyword>
<reference evidence="2 3" key="1">
    <citation type="submission" date="2019-09" db="EMBL/GenBank/DDBJ databases">
        <authorList>
            <person name="Wang X."/>
        </authorList>
    </citation>
    <scope>NUCLEOTIDE SEQUENCE [LARGE SCALE GENOMIC DNA]</scope>
    <source>
        <strain evidence="2 3">CICC 11023</strain>
    </source>
</reference>
<organism evidence="2 3">
    <name type="scientific">Nocardia colli</name>
    <dbReference type="NCBI Taxonomy" id="2545717"/>
    <lineage>
        <taxon>Bacteria</taxon>
        <taxon>Bacillati</taxon>
        <taxon>Actinomycetota</taxon>
        <taxon>Actinomycetes</taxon>
        <taxon>Mycobacteriales</taxon>
        <taxon>Nocardiaceae</taxon>
        <taxon>Nocardia</taxon>
    </lineage>
</organism>
<dbReference type="OrthoDB" id="3366509at2"/>
<accession>A0A5N0E9P7</accession>
<dbReference type="SUPFAM" id="SSF53474">
    <property type="entry name" value="alpha/beta-Hydrolases"/>
    <property type="match status" value="1"/>
</dbReference>
<dbReference type="Pfam" id="PF12697">
    <property type="entry name" value="Abhydrolase_6"/>
    <property type="match status" value="1"/>
</dbReference>
<proteinExistence type="predicted"/>
<dbReference type="GO" id="GO:0016787">
    <property type="term" value="F:hydrolase activity"/>
    <property type="evidence" value="ECO:0007669"/>
    <property type="project" value="UniProtKB-KW"/>
</dbReference>
<evidence type="ECO:0000313" key="2">
    <source>
        <dbReference type="EMBL" id="KAA8885676.1"/>
    </source>
</evidence>
<dbReference type="InterPro" id="IPR029058">
    <property type="entry name" value="AB_hydrolase_fold"/>
</dbReference>
<dbReference type="EMBL" id="VXLC01000015">
    <property type="protein sequence ID" value="KAA8885676.1"/>
    <property type="molecule type" value="Genomic_DNA"/>
</dbReference>
<sequence>MTPDDRLDPFDRFAVQRPRGADFHCRDLSVRIRPCPVVVASGGVPDWSFTPVPAKPHGPARRSRGMYPVRHPMPRGRVLVLTGGKVSSRQSSRPWHLSRVRTAALAMSLRRRLGPERPIHHVHYRFRGWNSPELDALNDADRVLRELTAHDDGRPTYLVGHSMGARVAAHLAAIHDIAGIVALAPWWPDHDTDFISAGCRVLVMHGTADRWTDPESARRQVVRAQHRGLDATWTAVPDAGHFMLHRPFDWHRRTAEFIADTDDRRYV</sequence>
<keyword evidence="3" id="KW-1185">Reference proteome</keyword>
<dbReference type="InterPro" id="IPR000073">
    <property type="entry name" value="AB_hydrolase_1"/>
</dbReference>
<feature type="domain" description="AB hydrolase-1" evidence="1">
    <location>
        <begin position="91"/>
        <end position="188"/>
    </location>
</feature>
<protein>
    <submittedName>
        <fullName evidence="2">Alpha/beta fold hydrolase</fullName>
    </submittedName>
</protein>
<comment type="caution">
    <text evidence="2">The sequence shown here is derived from an EMBL/GenBank/DDBJ whole genome shotgun (WGS) entry which is preliminary data.</text>
</comment>
<name>A0A5N0E9P7_9NOCA</name>
<evidence type="ECO:0000259" key="1">
    <source>
        <dbReference type="Pfam" id="PF12697"/>
    </source>
</evidence>